<dbReference type="PANTHER" id="PTHR31069">
    <property type="entry name" value="OLEATE-ACTIVATED TRANSCRIPTION FACTOR 1-RELATED"/>
    <property type="match status" value="1"/>
</dbReference>
<dbReference type="InterPro" id="IPR001138">
    <property type="entry name" value="Zn2Cys6_DnaBD"/>
</dbReference>
<dbReference type="GO" id="GO:0003677">
    <property type="term" value="F:DNA binding"/>
    <property type="evidence" value="ECO:0007669"/>
    <property type="project" value="UniProtKB-KW"/>
</dbReference>
<keyword evidence="2" id="KW-0805">Transcription regulation</keyword>
<feature type="region of interest" description="Disordered" evidence="6">
    <location>
        <begin position="70"/>
        <end position="121"/>
    </location>
</feature>
<feature type="domain" description="Zn(2)-C6 fungal-type" evidence="7">
    <location>
        <begin position="31"/>
        <end position="61"/>
    </location>
</feature>
<sequence length="381" mass="42154">MTRCVTLKTQRTMAGQDMGARESTRGTMPSACDQCYRCKVRCNGARPACDRCSKAGGSCTYSFGKLGRRTKKQHSRSKSHPQSQRQISASISTIEQPGRPKKSTPTPVTHSDLPTQSQTSSAPITELVHTNNGHAEDDALDVLSYEPNYGDVSADEELWMADSAIDMNMEDVPWLEDPWALDTPKEVQMGEDAAPSLFDLDAVIEFNQPALKGFSDVRDSVSSLSPSDPGQNEISAHRHVDPGDTPPCSCCSFIFEWIPKLHHISKNARISSLDSTLRNARQAVTLIRDYLSCGVCVKRTDHGEDFDAGGVLSSALRLIVQQVVSCYRELDFWCSYERCVGLPITIEEREILESDAKLCVLKAVLSAEKDYVTELSRQLRE</sequence>
<dbReference type="SMART" id="SM00066">
    <property type="entry name" value="GAL4"/>
    <property type="match status" value="1"/>
</dbReference>
<evidence type="ECO:0000256" key="1">
    <source>
        <dbReference type="ARBA" id="ARBA00022723"/>
    </source>
</evidence>
<dbReference type="OrthoDB" id="4356994at2759"/>
<evidence type="ECO:0000256" key="5">
    <source>
        <dbReference type="ARBA" id="ARBA00023242"/>
    </source>
</evidence>
<evidence type="ECO:0000256" key="2">
    <source>
        <dbReference type="ARBA" id="ARBA00023015"/>
    </source>
</evidence>
<keyword evidence="4" id="KW-0804">Transcription</keyword>
<dbReference type="STRING" id="113226.A0A139I3H9"/>
<dbReference type="GO" id="GO:0000981">
    <property type="term" value="F:DNA-binding transcription factor activity, RNA polymerase II-specific"/>
    <property type="evidence" value="ECO:0007669"/>
    <property type="project" value="InterPro"/>
</dbReference>
<accession>A0A139I3H9</accession>
<feature type="region of interest" description="Disordered" evidence="6">
    <location>
        <begin position="1"/>
        <end position="26"/>
    </location>
</feature>
<dbReference type="PANTHER" id="PTHR31069:SF31">
    <property type="entry name" value="MONODICTYPHENONE CLUSTER TRANSCRIPTION FACTOR-RELATED"/>
    <property type="match status" value="1"/>
</dbReference>
<keyword evidence="1" id="KW-0479">Metal-binding</keyword>
<feature type="compositionally biased region" description="Polar residues" evidence="6">
    <location>
        <begin position="80"/>
        <end position="95"/>
    </location>
</feature>
<evidence type="ECO:0000313" key="8">
    <source>
        <dbReference type="EMBL" id="KXT09249.1"/>
    </source>
</evidence>
<evidence type="ECO:0000313" key="9">
    <source>
        <dbReference type="Proteomes" id="UP000073492"/>
    </source>
</evidence>
<evidence type="ECO:0000256" key="4">
    <source>
        <dbReference type="ARBA" id="ARBA00023163"/>
    </source>
</evidence>
<protein>
    <recommendedName>
        <fullName evidence="7">Zn(2)-C6 fungal-type domain-containing protein</fullName>
    </recommendedName>
</protein>
<reference evidence="8 9" key="1">
    <citation type="submission" date="2015-07" db="EMBL/GenBank/DDBJ databases">
        <title>Comparative genomics of the Sigatoka disease complex on banana suggests a link between parallel evolutionary changes in Pseudocercospora fijiensis and Pseudocercospora eumusae and increased virulence on the banana host.</title>
        <authorList>
            <person name="Chang T.-C."/>
            <person name="Salvucci A."/>
            <person name="Crous P.W."/>
            <person name="Stergiopoulos I."/>
        </authorList>
    </citation>
    <scope>NUCLEOTIDE SEQUENCE [LARGE SCALE GENOMIC DNA]</scope>
    <source>
        <strain evidence="8 9">CBS 116634</strain>
    </source>
</reference>
<dbReference type="SUPFAM" id="SSF57701">
    <property type="entry name" value="Zn2/Cys6 DNA-binding domain"/>
    <property type="match status" value="1"/>
</dbReference>
<dbReference type="PROSITE" id="PS50048">
    <property type="entry name" value="ZN2_CY6_FUNGAL_2"/>
    <property type="match status" value="1"/>
</dbReference>
<comment type="caution">
    <text evidence="8">The sequence shown here is derived from an EMBL/GenBank/DDBJ whole genome shotgun (WGS) entry which is preliminary data.</text>
</comment>
<dbReference type="Pfam" id="PF00172">
    <property type="entry name" value="Zn_clus"/>
    <property type="match status" value="1"/>
</dbReference>
<dbReference type="InterPro" id="IPR036864">
    <property type="entry name" value="Zn2-C6_fun-type_DNA-bd_sf"/>
</dbReference>
<proteinExistence type="predicted"/>
<dbReference type="AlphaFoldDB" id="A0A139I3H9"/>
<feature type="compositionally biased region" description="Polar residues" evidence="6">
    <location>
        <begin position="103"/>
        <end position="121"/>
    </location>
</feature>
<gene>
    <name evidence="8" type="ORF">AC579_6771</name>
</gene>
<dbReference type="Gene3D" id="4.10.240.10">
    <property type="entry name" value="Zn(2)-C6 fungal-type DNA-binding domain"/>
    <property type="match status" value="1"/>
</dbReference>
<dbReference type="Proteomes" id="UP000073492">
    <property type="component" value="Unassembled WGS sequence"/>
</dbReference>
<dbReference type="EMBL" id="LFZO01000360">
    <property type="protein sequence ID" value="KXT09249.1"/>
    <property type="molecule type" value="Genomic_DNA"/>
</dbReference>
<dbReference type="CDD" id="cd00067">
    <property type="entry name" value="GAL4"/>
    <property type="match status" value="1"/>
</dbReference>
<evidence type="ECO:0000256" key="3">
    <source>
        <dbReference type="ARBA" id="ARBA00023125"/>
    </source>
</evidence>
<keyword evidence="3" id="KW-0238">DNA-binding</keyword>
<dbReference type="GO" id="GO:0008270">
    <property type="term" value="F:zinc ion binding"/>
    <property type="evidence" value="ECO:0007669"/>
    <property type="project" value="InterPro"/>
</dbReference>
<organism evidence="8 9">
    <name type="scientific">Pseudocercospora musae</name>
    <dbReference type="NCBI Taxonomy" id="113226"/>
    <lineage>
        <taxon>Eukaryota</taxon>
        <taxon>Fungi</taxon>
        <taxon>Dikarya</taxon>
        <taxon>Ascomycota</taxon>
        <taxon>Pezizomycotina</taxon>
        <taxon>Dothideomycetes</taxon>
        <taxon>Dothideomycetidae</taxon>
        <taxon>Mycosphaerellales</taxon>
        <taxon>Mycosphaerellaceae</taxon>
        <taxon>Pseudocercospora</taxon>
    </lineage>
</organism>
<keyword evidence="9" id="KW-1185">Reference proteome</keyword>
<evidence type="ECO:0000259" key="7">
    <source>
        <dbReference type="PROSITE" id="PS50048"/>
    </source>
</evidence>
<keyword evidence="5" id="KW-0539">Nucleus</keyword>
<name>A0A139I3H9_9PEZI</name>
<evidence type="ECO:0000256" key="6">
    <source>
        <dbReference type="SAM" id="MobiDB-lite"/>
    </source>
</evidence>
<feature type="compositionally biased region" description="Basic residues" evidence="6">
    <location>
        <begin position="70"/>
        <end position="79"/>
    </location>
</feature>
<dbReference type="InterPro" id="IPR050675">
    <property type="entry name" value="OAF3"/>
</dbReference>